<dbReference type="EMBL" id="AEUV02000002">
    <property type="protein sequence ID" value="EHI74420.1"/>
    <property type="molecule type" value="Genomic_DNA"/>
</dbReference>
<evidence type="ECO:0000313" key="2">
    <source>
        <dbReference type="Proteomes" id="UP000004322"/>
    </source>
</evidence>
<reference evidence="1" key="1">
    <citation type="submission" date="2011-07" db="EMBL/GenBank/DDBJ databases">
        <authorList>
            <person name="Stanhope M.J."/>
            <person name="Durkin A.S."/>
            <person name="Hostetler J."/>
            <person name="Kim M."/>
            <person name="Radune D."/>
            <person name="Singh I."/>
            <person name="Town C.D."/>
        </authorList>
    </citation>
    <scope>NUCLEOTIDE SEQUENCE [LARGE SCALE GENOMIC DNA]</scope>
    <source>
        <strain evidence="1">HS-6</strain>
    </source>
</reference>
<dbReference type="STRING" id="873449.STRCR_0911"/>
<dbReference type="AlphaFoldDB" id="G5JSD3"/>
<evidence type="ECO:0000313" key="1">
    <source>
        <dbReference type="EMBL" id="EHI74420.1"/>
    </source>
</evidence>
<name>G5JSD3_STRCG</name>
<dbReference type="RefSeq" id="WP_004227601.1">
    <property type="nucleotide sequence ID" value="NZ_AEUV02000002.1"/>
</dbReference>
<protein>
    <submittedName>
        <fullName evidence="1">Uncharacterized protein</fullName>
    </submittedName>
</protein>
<proteinExistence type="predicted"/>
<dbReference type="eggNOG" id="COG0286">
    <property type="taxonomic scope" value="Bacteria"/>
</dbReference>
<comment type="caution">
    <text evidence="1">The sequence shown here is derived from an EMBL/GenBank/DDBJ whole genome shotgun (WGS) entry which is preliminary data.</text>
</comment>
<gene>
    <name evidence="1" type="ORF">STRCR_0911</name>
</gene>
<accession>G5JSD3</accession>
<sequence>MERVKNQGRQDINKKWSVIENKWVEVIKKQSGDDSIKWIKPSEHLSYQKDLKEFEVFEEDFKKSIFDYLMFKEDIDLKKLKENISEKVIYSSDITKRKETGIVSIVVEETNNGEN</sequence>
<keyword evidence="2" id="KW-1185">Reference proteome</keyword>
<dbReference type="Proteomes" id="UP000004322">
    <property type="component" value="Unassembled WGS sequence"/>
</dbReference>
<organism evidence="1 2">
    <name type="scientific">Streptococcus criceti HS-6</name>
    <dbReference type="NCBI Taxonomy" id="873449"/>
    <lineage>
        <taxon>Bacteria</taxon>
        <taxon>Bacillati</taxon>
        <taxon>Bacillota</taxon>
        <taxon>Bacilli</taxon>
        <taxon>Lactobacillales</taxon>
        <taxon>Streptococcaceae</taxon>
        <taxon>Streptococcus</taxon>
    </lineage>
</organism>